<dbReference type="PANTHER" id="PTHR37944">
    <property type="entry name" value="PORIN B"/>
    <property type="match status" value="1"/>
</dbReference>
<sequence>MRVRLGYAASIVLVTAATACADDNGLAIAVPPVNPVGSVQEPVFVGPLSETGKWLHDNGVDIQLDYVNIYQNAPSFGFEGGSSANYGMFVFGATGNLTPDLRIKWVETINYPSYNTDNYLFDLSNAFFPVPVVDSRTDLTRLTIEADFLDDRLQIEAGRMGLGKDFMTRGFCGGLGCLNSTLATTLNMPGESLSVWGARAGYHFTPNTAIGFGVVEDNPDNWQEGNGWDWGKGDAEGVIAIANLTHQESFFDNPNPLKFEVGAYYRSTRYEDALYNSGWGNPTFGPAPTIVEHEGTTGVYGQVRKVVWSAPGAGPVPENIALYGGLFHTFGDGQAYPWEAYAGIEYSGFWAENPVATIGASVHYIGLSEKRAQYERNARLFFSGIDEKQPRDTFMFDVHGSVGLFERGVLDLGAAYIVNPNTSVLADYSSGRQKDGFVFYATLAFDISGGLGLSPLRRP</sequence>
<comment type="caution">
    <text evidence="3">The sequence shown here is derived from an EMBL/GenBank/DDBJ whole genome shotgun (WGS) entry which is preliminary data.</text>
</comment>
<dbReference type="GO" id="GO:0016020">
    <property type="term" value="C:membrane"/>
    <property type="evidence" value="ECO:0007669"/>
    <property type="project" value="InterPro"/>
</dbReference>
<dbReference type="OrthoDB" id="8390490at2"/>
<keyword evidence="2" id="KW-0732">Signal</keyword>
<dbReference type="Proteomes" id="UP000436911">
    <property type="component" value="Unassembled WGS sequence"/>
</dbReference>
<dbReference type="InterPro" id="IPR007049">
    <property type="entry name" value="Carb-sel_porin_OprB"/>
</dbReference>
<feature type="chain" id="PRO_5013418758" evidence="2">
    <location>
        <begin position="22"/>
        <end position="459"/>
    </location>
</feature>
<dbReference type="Proteomes" id="UP000655037">
    <property type="component" value="Unassembled WGS sequence"/>
</dbReference>
<dbReference type="GO" id="GO:0015288">
    <property type="term" value="F:porin activity"/>
    <property type="evidence" value="ECO:0007669"/>
    <property type="project" value="InterPro"/>
</dbReference>
<dbReference type="InterPro" id="IPR052932">
    <property type="entry name" value="OprB_Porin"/>
</dbReference>
<dbReference type="Gene3D" id="2.40.160.180">
    <property type="entry name" value="Carbohydrate-selective porin OprB"/>
    <property type="match status" value="1"/>
</dbReference>
<gene>
    <name evidence="3" type="ORF">DXT89_24905</name>
    <name evidence="4" type="ORF">IEI95_007805</name>
</gene>
<evidence type="ECO:0000313" key="3">
    <source>
        <dbReference type="EMBL" id="KAA3520811.1"/>
    </source>
</evidence>
<comment type="similarity">
    <text evidence="1 2">Belongs to the OprB family.</text>
</comment>
<dbReference type="PANTHER" id="PTHR37944:SF1">
    <property type="entry name" value="PORIN B"/>
    <property type="match status" value="1"/>
</dbReference>
<evidence type="ECO:0000313" key="4">
    <source>
        <dbReference type="EMBL" id="MBF2714157.1"/>
    </source>
</evidence>
<dbReference type="EMBL" id="JACXXJ020000003">
    <property type="protein sequence ID" value="MBF2714157.1"/>
    <property type="molecule type" value="Genomic_DNA"/>
</dbReference>
<name>A0A109CXA4_AGRVI</name>
<feature type="signal peptide" evidence="2">
    <location>
        <begin position="1"/>
        <end position="21"/>
    </location>
</feature>
<dbReference type="AlphaFoldDB" id="A0A109CXA4"/>
<organism evidence="3 5">
    <name type="scientific">Agrobacterium vitis</name>
    <name type="common">Rhizobium vitis</name>
    <dbReference type="NCBI Taxonomy" id="373"/>
    <lineage>
        <taxon>Bacteria</taxon>
        <taxon>Pseudomonadati</taxon>
        <taxon>Pseudomonadota</taxon>
        <taxon>Alphaproteobacteria</taxon>
        <taxon>Hyphomicrobiales</taxon>
        <taxon>Rhizobiaceae</taxon>
        <taxon>Rhizobium/Agrobacterium group</taxon>
        <taxon>Agrobacterium</taxon>
    </lineage>
</organism>
<evidence type="ECO:0000256" key="2">
    <source>
        <dbReference type="RuleBase" id="RU363072"/>
    </source>
</evidence>
<dbReference type="InterPro" id="IPR038673">
    <property type="entry name" value="OprB_sf"/>
</dbReference>
<reference evidence="4" key="2">
    <citation type="submission" date="2020-11" db="EMBL/GenBank/DDBJ databases">
        <title>Agrobacterium vitis strain K377 genome.</title>
        <authorList>
            <person name="Xi H."/>
        </authorList>
    </citation>
    <scope>NUCLEOTIDE SEQUENCE</scope>
    <source>
        <strain evidence="4">K377</strain>
    </source>
</reference>
<dbReference type="EMBL" id="QUSG01000025">
    <property type="protein sequence ID" value="KAA3520811.1"/>
    <property type="molecule type" value="Genomic_DNA"/>
</dbReference>
<reference evidence="3 5" key="1">
    <citation type="submission" date="2018-08" db="EMBL/GenBank/DDBJ databases">
        <title>Genome sequencing of Agrobacterium vitis strain ICMP 10754.</title>
        <authorList>
            <person name="Visnovsky S.B."/>
            <person name="Pitman A.R."/>
        </authorList>
    </citation>
    <scope>NUCLEOTIDE SEQUENCE [LARGE SCALE GENOMIC DNA]</scope>
    <source>
        <strain evidence="3 5">ICMP 10754</strain>
    </source>
</reference>
<accession>A0A109CXA4</accession>
<protein>
    <submittedName>
        <fullName evidence="3 4">Porin</fullName>
    </submittedName>
</protein>
<evidence type="ECO:0000256" key="1">
    <source>
        <dbReference type="ARBA" id="ARBA00008769"/>
    </source>
</evidence>
<evidence type="ECO:0000313" key="5">
    <source>
        <dbReference type="Proteomes" id="UP000436911"/>
    </source>
</evidence>
<dbReference type="Pfam" id="PF04966">
    <property type="entry name" value="OprB"/>
    <property type="match status" value="1"/>
</dbReference>
<dbReference type="PROSITE" id="PS51257">
    <property type="entry name" value="PROKAR_LIPOPROTEIN"/>
    <property type="match status" value="1"/>
</dbReference>
<proteinExistence type="inferred from homology"/>
<dbReference type="GO" id="GO:0008643">
    <property type="term" value="P:carbohydrate transport"/>
    <property type="evidence" value="ECO:0007669"/>
    <property type="project" value="InterPro"/>
</dbReference>